<dbReference type="Gramene" id="evm.model.02.1286">
    <property type="protein sequence ID" value="cds.evm.model.02.1286"/>
    <property type="gene ID" value="evm.TU.02.1286"/>
</dbReference>
<keyword evidence="2" id="KW-1185">Reference proteome</keyword>
<dbReference type="AlphaFoldDB" id="A0A803NT17"/>
<sequence length="110" mass="12147">MKNQSGWRSKTIVSHIVSGADPKMGELSSIVDTFAKFRYKDNKWIGGSQPSRLWFGGSSIVRTRKNHEAFVLSKVLELRYMDKEEVALEELRNLVGGGASGGGDDDKKGT</sequence>
<reference evidence="1" key="1">
    <citation type="submission" date="2018-11" db="EMBL/GenBank/DDBJ databases">
        <authorList>
            <person name="Grassa J C."/>
        </authorList>
    </citation>
    <scope>NUCLEOTIDE SEQUENCE [LARGE SCALE GENOMIC DNA]</scope>
</reference>
<reference evidence="1" key="2">
    <citation type="submission" date="2021-03" db="UniProtKB">
        <authorList>
            <consortium name="EnsemblPlants"/>
        </authorList>
    </citation>
    <scope>IDENTIFICATION</scope>
</reference>
<dbReference type="EMBL" id="UZAU01000171">
    <property type="status" value="NOT_ANNOTATED_CDS"/>
    <property type="molecule type" value="Genomic_DNA"/>
</dbReference>
<proteinExistence type="predicted"/>
<accession>A0A803NT17</accession>
<dbReference type="Proteomes" id="UP000596661">
    <property type="component" value="Chromosome 2"/>
</dbReference>
<protein>
    <submittedName>
        <fullName evidence="1">Uncharacterized protein</fullName>
    </submittedName>
</protein>
<evidence type="ECO:0000313" key="1">
    <source>
        <dbReference type="EnsemblPlants" id="cds.evm.model.02.1286"/>
    </source>
</evidence>
<evidence type="ECO:0000313" key="2">
    <source>
        <dbReference type="Proteomes" id="UP000596661"/>
    </source>
</evidence>
<organism evidence="1 2">
    <name type="scientific">Cannabis sativa</name>
    <name type="common">Hemp</name>
    <name type="synonym">Marijuana</name>
    <dbReference type="NCBI Taxonomy" id="3483"/>
    <lineage>
        <taxon>Eukaryota</taxon>
        <taxon>Viridiplantae</taxon>
        <taxon>Streptophyta</taxon>
        <taxon>Embryophyta</taxon>
        <taxon>Tracheophyta</taxon>
        <taxon>Spermatophyta</taxon>
        <taxon>Magnoliopsida</taxon>
        <taxon>eudicotyledons</taxon>
        <taxon>Gunneridae</taxon>
        <taxon>Pentapetalae</taxon>
        <taxon>rosids</taxon>
        <taxon>fabids</taxon>
        <taxon>Rosales</taxon>
        <taxon>Cannabaceae</taxon>
        <taxon>Cannabis</taxon>
    </lineage>
</organism>
<name>A0A803NT17_CANSA</name>
<dbReference type="EnsemblPlants" id="evm.model.02.1286">
    <property type="protein sequence ID" value="cds.evm.model.02.1286"/>
    <property type="gene ID" value="evm.TU.02.1286"/>
</dbReference>